<dbReference type="InterPro" id="IPR011990">
    <property type="entry name" value="TPR-like_helical_dom_sf"/>
</dbReference>
<dbReference type="Proteomes" id="UP000517916">
    <property type="component" value="Unassembled WGS sequence"/>
</dbReference>
<dbReference type="SUPFAM" id="SSF48452">
    <property type="entry name" value="TPR-like"/>
    <property type="match status" value="2"/>
</dbReference>
<dbReference type="PANTHER" id="PTHR47691">
    <property type="entry name" value="REGULATOR-RELATED"/>
    <property type="match status" value="1"/>
</dbReference>
<accession>A0ABR6BPN9</accession>
<name>A0ABR6BPN9_9PSEU</name>
<dbReference type="Gene3D" id="1.25.40.10">
    <property type="entry name" value="Tetratricopeptide repeat domain"/>
    <property type="match status" value="2"/>
</dbReference>
<dbReference type="PANTHER" id="PTHR47691:SF3">
    <property type="entry name" value="HTH-TYPE TRANSCRIPTIONAL REGULATOR RV0890C-RELATED"/>
    <property type="match status" value="1"/>
</dbReference>
<organism evidence="1 2">
    <name type="scientific">Kutzneria viridogrisea</name>
    <dbReference type="NCBI Taxonomy" id="47990"/>
    <lineage>
        <taxon>Bacteria</taxon>
        <taxon>Bacillati</taxon>
        <taxon>Actinomycetota</taxon>
        <taxon>Actinomycetes</taxon>
        <taxon>Pseudonocardiales</taxon>
        <taxon>Pseudonocardiaceae</taxon>
        <taxon>Kutzneria</taxon>
    </lineage>
</organism>
<dbReference type="Gene3D" id="3.40.50.300">
    <property type="entry name" value="P-loop containing nucleotide triphosphate hydrolases"/>
    <property type="match status" value="1"/>
</dbReference>
<evidence type="ECO:0000313" key="1">
    <source>
        <dbReference type="EMBL" id="MBA8928833.1"/>
    </source>
</evidence>
<reference evidence="1 2" key="1">
    <citation type="submission" date="2020-08" db="EMBL/GenBank/DDBJ databases">
        <title>Genomic Encyclopedia of Archaeal and Bacterial Type Strains, Phase II (KMG-II): from individual species to whole genera.</title>
        <authorList>
            <person name="Goeker M."/>
        </authorList>
    </citation>
    <scope>NUCLEOTIDE SEQUENCE [LARGE SCALE GENOMIC DNA]</scope>
    <source>
        <strain evidence="1 2">DSM 43850</strain>
    </source>
</reference>
<sequence>MIAMGEPVIDLQVLGAVRLLVDGMPVRLEPRLLTVLAIAAVSGGRVGYDELASRFGTKSPATLRSYGAKLRACAGVEMVKKNERSVLRLALKREEVDLWRFRDKVVGVKGLLAHQKLPLLFAAAELWQGPPLANLEPRWVSRETVELRAEGRRAFLELIRLCAEQEGEEQAAAHAERADELFVDDDEIRSALWHMWSRCGQAQAIIDDLRRREEAPRESGPLHAALRVEAKSLVAEARLVSKAVPAGSPHQLPPVRAELRDRDFELAVLGELTAPDSEVRVVTVYGLGGMGKTELAVNWAHGVVEHFPDGVLFADLRGFSPTGPVEPAAVLKGFAKALGIPGTGLGGGDVLAAYRTAVNTRAVLVVIDNARDHRHAADLVAAGEHSRTVITTRAAVTAPAVVGARVLPLRPITLDSCLEVLRDAVGTARVTAEPFAARKLMEACGGIPLAVKLVVAQARLNQGSTLERLLARLGSAAALVGAKPDGETALRDSLSLSYAPLSRGAAKVLQVIAIYPGPTVHRDVVVFLSGLPKHTAEDAVDELVRGNLLDPLADDRFGLHDLVRAFALERAAEERSESEVAEVRERLLGWLLTAARQCDRALRSGRELPDDLVADEGAPLPAPADEAGGTQWFDREHDTLVAVLDSLDFRPFTAYRWRLPLALCCYHTRNGPWLTAERLLVSACEIDKDELAERERIRYQAVCRRVLGNIQRKLHKTGAAERNLTTSITLAERIGDPLEVAHGHQQMGVLQEDMGRWEAARHHATTAGRLYADMADERGVAAALPTEIHCHLELGEPERVLSREAFAVELMVRASTPYNRAALHRVLLSCHMQLKRYTEAIAHGEAARACYIDSRAPINEARVLDGLAQAYRAVGRAEDERDALLSCVAIYEQLQPKDSQDKQILEPEDKRILNAARSRIKETAEGSA</sequence>
<dbReference type="PRINTS" id="PR00364">
    <property type="entry name" value="DISEASERSIST"/>
</dbReference>
<dbReference type="SUPFAM" id="SSF52540">
    <property type="entry name" value="P-loop containing nucleoside triphosphate hydrolases"/>
    <property type="match status" value="1"/>
</dbReference>
<comment type="caution">
    <text evidence="1">The sequence shown here is derived from an EMBL/GenBank/DDBJ whole genome shotgun (WGS) entry which is preliminary data.</text>
</comment>
<keyword evidence="2" id="KW-1185">Reference proteome</keyword>
<dbReference type="EMBL" id="JACJID010000004">
    <property type="protein sequence ID" value="MBA8928833.1"/>
    <property type="molecule type" value="Genomic_DNA"/>
</dbReference>
<proteinExistence type="predicted"/>
<dbReference type="InterPro" id="IPR027417">
    <property type="entry name" value="P-loop_NTPase"/>
</dbReference>
<evidence type="ECO:0000313" key="2">
    <source>
        <dbReference type="Proteomes" id="UP000517916"/>
    </source>
</evidence>
<gene>
    <name evidence="1" type="ORF">BC739_006050</name>
</gene>
<protein>
    <submittedName>
        <fullName evidence="1">Tetratricopeptide (TPR) repeat protein</fullName>
    </submittedName>
</protein>
<dbReference type="RefSeq" id="WP_346140222.1">
    <property type="nucleotide sequence ID" value="NZ_BAAABQ010000047.1"/>
</dbReference>